<sequence>MVTAAGSPFPLRGPVLIAGGSCELGLALGPVLA</sequence>
<feature type="non-terminal residue" evidence="1">
    <location>
        <position position="33"/>
    </location>
</feature>
<accession>A0ABS0J485</accession>
<name>A0ABS0J485_9BACT</name>
<protein>
    <submittedName>
        <fullName evidence="1">SDR family NAD(P)-dependent oxidoreductase</fullName>
    </submittedName>
</protein>
<comment type="caution">
    <text evidence="1">The sequence shown here is derived from an EMBL/GenBank/DDBJ whole genome shotgun (WGS) entry which is preliminary data.</text>
</comment>
<reference evidence="1 2" key="1">
    <citation type="submission" date="2019-08" db="EMBL/GenBank/DDBJ databases">
        <authorList>
            <person name="Luo N."/>
        </authorList>
    </citation>
    <scope>NUCLEOTIDE SEQUENCE [LARGE SCALE GENOMIC DNA]</scope>
    <source>
        <strain evidence="1 2">NCIMB 9442</strain>
    </source>
</reference>
<dbReference type="EMBL" id="VRYY01000251">
    <property type="protein sequence ID" value="MBG3877254.1"/>
    <property type="molecule type" value="Genomic_DNA"/>
</dbReference>
<evidence type="ECO:0000313" key="1">
    <source>
        <dbReference type="EMBL" id="MBG3877254.1"/>
    </source>
</evidence>
<evidence type="ECO:0000313" key="2">
    <source>
        <dbReference type="Proteomes" id="UP001194469"/>
    </source>
</evidence>
<keyword evidence="2" id="KW-1185">Reference proteome</keyword>
<dbReference type="Proteomes" id="UP001194469">
    <property type="component" value="Unassembled WGS sequence"/>
</dbReference>
<proteinExistence type="predicted"/>
<gene>
    <name evidence="1" type="ORF">FVW20_09555</name>
</gene>
<organism evidence="1 2">
    <name type="scientific">Nitratidesulfovibrio oxamicus</name>
    <dbReference type="NCBI Taxonomy" id="32016"/>
    <lineage>
        <taxon>Bacteria</taxon>
        <taxon>Pseudomonadati</taxon>
        <taxon>Thermodesulfobacteriota</taxon>
        <taxon>Desulfovibrionia</taxon>
        <taxon>Desulfovibrionales</taxon>
        <taxon>Desulfovibrionaceae</taxon>
        <taxon>Nitratidesulfovibrio</taxon>
    </lineage>
</organism>